<sequence length="107" mass="11285">MLAGVLTVLLVPMSIVMALIGDACQPDTCDFGVMEFAGWFGLFGIPVFFMISLTLTFAVRRRGRATWWTGLVAVAAVIGAFLLGAVIGAFLLGAVILYAGANRPLFG</sequence>
<protein>
    <recommendedName>
        <fullName evidence="4">Transmembrane protein</fullName>
    </recommendedName>
</protein>
<feature type="transmembrane region" description="Helical" evidence="1">
    <location>
        <begin position="36"/>
        <end position="59"/>
    </location>
</feature>
<name>A0A934SIL0_9MICO</name>
<evidence type="ECO:0000313" key="3">
    <source>
        <dbReference type="Proteomes" id="UP000636458"/>
    </source>
</evidence>
<keyword evidence="1" id="KW-0812">Transmembrane</keyword>
<keyword evidence="1" id="KW-1133">Transmembrane helix</keyword>
<gene>
    <name evidence="2" type="ORF">IV501_06770</name>
</gene>
<feature type="transmembrane region" description="Helical" evidence="1">
    <location>
        <begin position="71"/>
        <end position="99"/>
    </location>
</feature>
<evidence type="ECO:0000313" key="2">
    <source>
        <dbReference type="EMBL" id="MBK4347332.1"/>
    </source>
</evidence>
<accession>A0A934SIL0</accession>
<organism evidence="2 3">
    <name type="scientific">Lacisediminihabitans changchengi</name>
    <dbReference type="NCBI Taxonomy" id="2787634"/>
    <lineage>
        <taxon>Bacteria</taxon>
        <taxon>Bacillati</taxon>
        <taxon>Actinomycetota</taxon>
        <taxon>Actinomycetes</taxon>
        <taxon>Micrococcales</taxon>
        <taxon>Microbacteriaceae</taxon>
        <taxon>Lacisediminihabitans</taxon>
    </lineage>
</organism>
<comment type="caution">
    <text evidence="2">The sequence shown here is derived from an EMBL/GenBank/DDBJ whole genome shotgun (WGS) entry which is preliminary data.</text>
</comment>
<dbReference type="Proteomes" id="UP000636458">
    <property type="component" value="Unassembled WGS sequence"/>
</dbReference>
<keyword evidence="3" id="KW-1185">Reference proteome</keyword>
<dbReference type="EMBL" id="JAEPES010000002">
    <property type="protein sequence ID" value="MBK4347332.1"/>
    <property type="molecule type" value="Genomic_DNA"/>
</dbReference>
<dbReference type="AlphaFoldDB" id="A0A934SIL0"/>
<proteinExistence type="predicted"/>
<evidence type="ECO:0008006" key="4">
    <source>
        <dbReference type="Google" id="ProtNLM"/>
    </source>
</evidence>
<reference evidence="2" key="1">
    <citation type="submission" date="2021-01" db="EMBL/GenBank/DDBJ databases">
        <title>Lacisediminihabitans sp. nov. strain G11-30, isolated from Antarctic Soil.</title>
        <authorList>
            <person name="Li J."/>
        </authorList>
    </citation>
    <scope>NUCLEOTIDE SEQUENCE</scope>
    <source>
        <strain evidence="2">G11-30</strain>
    </source>
</reference>
<dbReference type="RefSeq" id="WP_200555690.1">
    <property type="nucleotide sequence ID" value="NZ_JAEPES010000002.1"/>
</dbReference>
<keyword evidence="1" id="KW-0472">Membrane</keyword>
<evidence type="ECO:0000256" key="1">
    <source>
        <dbReference type="SAM" id="Phobius"/>
    </source>
</evidence>